<dbReference type="Proteomes" id="UP000030758">
    <property type="component" value="Unassembled WGS sequence"/>
</dbReference>
<dbReference type="EMBL" id="KL367490">
    <property type="protein sequence ID" value="KFD70068.1"/>
    <property type="molecule type" value="Genomic_DNA"/>
</dbReference>
<sequence>MSDVCRCLVFPDRFADESSVSPQWISYDELLVSFENSFIIFTFDPFGLVEEQEIFPIVKCFHAFDRDCFKGLMDIVNEIVGVNLENYIFTASLMVSADNYFIFKSLLGESIFSSFLKGGKPTVAFDEVYADAVSEAMCTLLAVKSEDGQMHIYVRNTDWEHFLQLSDMLVACLKASCDMPTLADILGSLSSQNGNNGSVDEAIVILRLCLRLATKVWHWTSMKMTCSRIAIAVQCNGDVVFWKFTNTDKPEFQVVKLEPLIKKERSLTVWQNLEEENGGVLFVGTSDGEVYYFKVLASQATESITVSEQIPLKIDLKQYPVTALSVRRLGEERYSVYVATAIELCVVQLEFQRLPPAADPSIQMRIGYEQLVPISKFIFTSDSRYATSEATFNKFTTDDTTGASELVCLENYEEARIQSFGTAISWNGVFLISCNREIRARRKKIRNNVEIRRLISLDEHSCWNRILLKGGNWIGSNDLLILLRVWIYTEEGGAFVSRELAKLTKHLDQRSLQELKLLRFCLIMFKQGNLPCELEQEAMVASGTSVSFIGKGLFQHKSLCDVTLRLAGYHAMSSLSKAKEIIGKAKGNDILAKLVKCSLEFLNATQCTSYANPTALTTDRQFGKILKEEVDSKYFECPACLKPFAKWENPSSRTCINGHCINFCALTFQPLLDFDLCKCSRCGVLASQDIYAEELKDLFAAKLCPYCDGFVVKIPIY</sequence>
<feature type="domain" description="Transcription factor IIIC putative zinc-finger" evidence="1">
    <location>
        <begin position="635"/>
        <end position="708"/>
    </location>
</feature>
<dbReference type="AlphaFoldDB" id="A0A085NKS2"/>
<name>A0A085NKS2_9BILA</name>
<reference evidence="2" key="1">
    <citation type="journal article" date="2014" name="Nat. Genet.">
        <title>Genome and transcriptome of the porcine whipworm Trichuris suis.</title>
        <authorList>
            <person name="Jex A.R."/>
            <person name="Nejsum P."/>
            <person name="Schwarz E.M."/>
            <person name="Hu L."/>
            <person name="Young N.D."/>
            <person name="Hall R.S."/>
            <person name="Korhonen P.K."/>
            <person name="Liao S."/>
            <person name="Thamsborg S."/>
            <person name="Xia J."/>
            <person name="Xu P."/>
            <person name="Wang S."/>
            <person name="Scheerlinck J.P."/>
            <person name="Hofmann A."/>
            <person name="Sternberg P.W."/>
            <person name="Wang J."/>
            <person name="Gasser R.B."/>
        </authorList>
    </citation>
    <scope>NUCLEOTIDE SEQUENCE [LARGE SCALE GENOMIC DNA]</scope>
    <source>
        <strain evidence="2">DCEP-RM93F</strain>
    </source>
</reference>
<protein>
    <recommendedName>
        <fullName evidence="1">Transcription factor IIIC putative zinc-finger domain-containing protein</fullName>
    </recommendedName>
</protein>
<organism evidence="2">
    <name type="scientific">Trichuris suis</name>
    <name type="common">pig whipworm</name>
    <dbReference type="NCBI Taxonomy" id="68888"/>
    <lineage>
        <taxon>Eukaryota</taxon>
        <taxon>Metazoa</taxon>
        <taxon>Ecdysozoa</taxon>
        <taxon>Nematoda</taxon>
        <taxon>Enoplea</taxon>
        <taxon>Dorylaimia</taxon>
        <taxon>Trichinellida</taxon>
        <taxon>Trichuridae</taxon>
        <taxon>Trichuris</taxon>
    </lineage>
</organism>
<accession>A0A085NKS2</accession>
<evidence type="ECO:0000259" key="1">
    <source>
        <dbReference type="Pfam" id="PF12660"/>
    </source>
</evidence>
<gene>
    <name evidence="2" type="ORF">M514_02221</name>
</gene>
<proteinExistence type="predicted"/>
<dbReference type="InterPro" id="IPR024764">
    <property type="entry name" value="TFIIIC_Znf"/>
</dbReference>
<feature type="non-terminal residue" evidence="2">
    <location>
        <position position="717"/>
    </location>
</feature>
<evidence type="ECO:0000313" key="2">
    <source>
        <dbReference type="EMBL" id="KFD70068.1"/>
    </source>
</evidence>
<dbReference type="Pfam" id="PF12660">
    <property type="entry name" value="zf-TFIIIC"/>
    <property type="match status" value="1"/>
</dbReference>